<reference evidence="1 2" key="1">
    <citation type="submission" date="2018-03" db="EMBL/GenBank/DDBJ databases">
        <authorList>
            <person name="Gulvik C.A."/>
        </authorList>
    </citation>
    <scope>NUCLEOTIDE SEQUENCE [LARGE SCALE GENOMIC DNA]</scope>
    <source>
        <strain evidence="1 2">JCM 31581</strain>
    </source>
</reference>
<evidence type="ECO:0000313" key="2">
    <source>
        <dbReference type="Proteomes" id="UP000277864"/>
    </source>
</evidence>
<gene>
    <name evidence="1" type="ORF">C7P63_03670</name>
</gene>
<dbReference type="AlphaFoldDB" id="A0A429Z941"/>
<dbReference type="PANTHER" id="PTHR47478">
    <property type="match status" value="1"/>
</dbReference>
<dbReference type="PRINTS" id="PR00413">
    <property type="entry name" value="HADHALOGNASE"/>
</dbReference>
<keyword evidence="2" id="KW-1185">Reference proteome</keyword>
<protein>
    <submittedName>
        <fullName evidence="1">Noncanonical pyrimidine nucleotidase, YjjG family</fullName>
    </submittedName>
</protein>
<comment type="caution">
    <text evidence="1">The sequence shown here is derived from an EMBL/GenBank/DDBJ whole genome shotgun (WGS) entry which is preliminary data.</text>
</comment>
<dbReference type="Proteomes" id="UP000277864">
    <property type="component" value="Unassembled WGS sequence"/>
</dbReference>
<dbReference type="InterPro" id="IPR023198">
    <property type="entry name" value="PGP-like_dom2"/>
</dbReference>
<dbReference type="PANTHER" id="PTHR47478:SF1">
    <property type="entry name" value="PYRIMIDINE 5'-NUCLEOTIDASE YJJG"/>
    <property type="match status" value="1"/>
</dbReference>
<dbReference type="InterPro" id="IPR006439">
    <property type="entry name" value="HAD-SF_hydro_IA"/>
</dbReference>
<dbReference type="Pfam" id="PF00702">
    <property type="entry name" value="Hydrolase"/>
    <property type="match status" value="1"/>
</dbReference>
<dbReference type="NCBIfam" id="TIGR02254">
    <property type="entry name" value="YjjG_YfnB"/>
    <property type="match status" value="1"/>
</dbReference>
<dbReference type="Gene3D" id="3.40.50.1000">
    <property type="entry name" value="HAD superfamily/HAD-like"/>
    <property type="match status" value="1"/>
</dbReference>
<evidence type="ECO:0000313" key="1">
    <source>
        <dbReference type="EMBL" id="RST90186.1"/>
    </source>
</evidence>
<name>A0A429Z941_9ENTE</name>
<dbReference type="OrthoDB" id="9802350at2"/>
<dbReference type="SFLD" id="SFLDS00003">
    <property type="entry name" value="Haloacid_Dehalogenase"/>
    <property type="match status" value="1"/>
</dbReference>
<dbReference type="SFLD" id="SFLDG01135">
    <property type="entry name" value="C1.5.6:_HAD__Beta-PGM__Phospha"/>
    <property type="match status" value="1"/>
</dbReference>
<dbReference type="InterPro" id="IPR011951">
    <property type="entry name" value="HAD-SF_hydro_IA_YjjG/PynA"/>
</dbReference>
<dbReference type="InterPro" id="IPR023214">
    <property type="entry name" value="HAD_sf"/>
</dbReference>
<dbReference type="RefSeq" id="WP_125942799.1">
    <property type="nucleotide sequence ID" value="NZ_PXZH01000001.1"/>
</dbReference>
<dbReference type="SUPFAM" id="SSF56784">
    <property type="entry name" value="HAD-like"/>
    <property type="match status" value="1"/>
</dbReference>
<dbReference type="InterPro" id="IPR052550">
    <property type="entry name" value="Pyrimidine_5'-ntase_YjjG"/>
</dbReference>
<accession>A0A429Z941</accession>
<dbReference type="NCBIfam" id="TIGR01549">
    <property type="entry name" value="HAD-SF-IA-v1"/>
    <property type="match status" value="1"/>
</dbReference>
<dbReference type="Gene3D" id="1.10.150.240">
    <property type="entry name" value="Putative phosphatase, domain 2"/>
    <property type="match status" value="1"/>
</dbReference>
<dbReference type="EMBL" id="PXZH01000001">
    <property type="protein sequence ID" value="RST90186.1"/>
    <property type="molecule type" value="Genomic_DNA"/>
</dbReference>
<dbReference type="SFLD" id="SFLDG01129">
    <property type="entry name" value="C1.5:_HAD__Beta-PGM__Phosphata"/>
    <property type="match status" value="1"/>
</dbReference>
<dbReference type="InterPro" id="IPR036412">
    <property type="entry name" value="HAD-like_sf"/>
</dbReference>
<sequence length="235" mass="27043">MGYKKIIFDLDDTLLDFKATEKKALSDVLTTYGIPETPENVALYQEINNKYWRLLELGKLQPSQSISSRFDEYFDVLGVKATGEAADVIFRKRLAEGHQLMNHADTLLQLLKQKGYQLYAGTNGFGKIQRQRLDNSHLNHYFDDLFISDEIGFAKPDIRFFYTIFDRVNLHRKNEIIMVGDRLSSDILGASNAGIDSIFFHPYQQTSFERIQPTFTVHHLLEILPLMATSQKRAS</sequence>
<proteinExistence type="predicted"/>
<dbReference type="GO" id="GO:0008253">
    <property type="term" value="F:5'-nucleotidase activity"/>
    <property type="evidence" value="ECO:0007669"/>
    <property type="project" value="InterPro"/>
</dbReference>
<organism evidence="1 2">
    <name type="scientific">Vagococcus humatus</name>
    <dbReference type="NCBI Taxonomy" id="1889241"/>
    <lineage>
        <taxon>Bacteria</taxon>
        <taxon>Bacillati</taxon>
        <taxon>Bacillota</taxon>
        <taxon>Bacilli</taxon>
        <taxon>Lactobacillales</taxon>
        <taxon>Enterococcaceae</taxon>
        <taxon>Vagococcus</taxon>
    </lineage>
</organism>